<dbReference type="GO" id="GO:1902000">
    <property type="term" value="P:homogentisate catabolic process"/>
    <property type="evidence" value="ECO:0007669"/>
    <property type="project" value="TreeGrafter"/>
</dbReference>
<evidence type="ECO:0000256" key="4">
    <source>
        <dbReference type="ARBA" id="ARBA00012094"/>
    </source>
</evidence>
<evidence type="ECO:0000259" key="18">
    <source>
        <dbReference type="Pfam" id="PF09298"/>
    </source>
</evidence>
<dbReference type="GO" id="GO:0006572">
    <property type="term" value="P:L-tyrosine catabolic process"/>
    <property type="evidence" value="ECO:0007669"/>
    <property type="project" value="UniProtKB-UniRule"/>
</dbReference>
<evidence type="ECO:0000256" key="7">
    <source>
        <dbReference type="ARBA" id="ARBA00022801"/>
    </source>
</evidence>
<dbReference type="GeneTree" id="ENSGT00390000008646"/>
<evidence type="ECO:0000256" key="8">
    <source>
        <dbReference type="ARBA" id="ARBA00022837"/>
    </source>
</evidence>
<reference evidence="19" key="1">
    <citation type="submission" date="2025-08" db="UniProtKB">
        <authorList>
            <consortium name="Ensembl"/>
        </authorList>
    </citation>
    <scope>IDENTIFICATION</scope>
</reference>
<keyword evidence="16" id="KW-0732">Signal</keyword>
<dbReference type="InterPro" id="IPR036462">
    <property type="entry name" value="Fumarylacetoacetase_N_sf"/>
</dbReference>
<evidence type="ECO:0000256" key="14">
    <source>
        <dbReference type="PIRSR" id="PIRSR605959-3"/>
    </source>
</evidence>
<evidence type="ECO:0000256" key="13">
    <source>
        <dbReference type="PIRSR" id="PIRSR605959-2"/>
    </source>
</evidence>
<feature type="binding site" evidence="14">
    <location>
        <position position="285"/>
    </location>
    <ligand>
        <name>Mg(2+)</name>
        <dbReference type="ChEBI" id="CHEBI:18420"/>
    </ligand>
</feature>
<keyword evidence="6 14" id="KW-0479">Metal-binding</keyword>
<evidence type="ECO:0000256" key="16">
    <source>
        <dbReference type="SAM" id="SignalP"/>
    </source>
</evidence>
<dbReference type="NCBIfam" id="TIGR01266">
    <property type="entry name" value="fum_ac_acetase"/>
    <property type="match status" value="1"/>
</dbReference>
<feature type="binding site" evidence="13">
    <location>
        <position position="170"/>
    </location>
    <ligand>
        <name>substrate</name>
    </ligand>
</feature>
<feature type="binding site" evidence="14">
    <location>
        <position position="229"/>
    </location>
    <ligand>
        <name>Ca(2+)</name>
        <dbReference type="ChEBI" id="CHEBI:29108"/>
    </ligand>
</feature>
<evidence type="ECO:0000256" key="9">
    <source>
        <dbReference type="ARBA" id="ARBA00022842"/>
    </source>
</evidence>
<comment type="cofactor">
    <cofactor evidence="15">
        <name>Mg(2+)</name>
        <dbReference type="ChEBI" id="CHEBI:18420"/>
    </cofactor>
    <cofactor evidence="15">
        <name>Ca(2+)</name>
        <dbReference type="ChEBI" id="CHEBI:29108"/>
    </cofactor>
</comment>
<reference evidence="19" key="2">
    <citation type="submission" date="2025-09" db="UniProtKB">
        <authorList>
            <consortium name="Ensembl"/>
        </authorList>
    </citation>
    <scope>IDENTIFICATION</scope>
</reference>
<feature type="binding site" evidence="14">
    <location>
        <position position="261"/>
    </location>
    <ligand>
        <name>Ca(2+)</name>
        <dbReference type="ChEBI" id="CHEBI:29108"/>
    </ligand>
</feature>
<dbReference type="EC" id="3.7.1.2" evidence="4 15"/>
<feature type="binding site" evidence="13">
    <location>
        <position position="156"/>
    </location>
    <ligand>
        <name>substrate</name>
    </ligand>
</feature>
<feature type="domain" description="Fumarylacetoacetase N-terminal" evidence="18">
    <location>
        <begin position="43"/>
        <end position="146"/>
    </location>
</feature>
<comment type="catalytic activity">
    <reaction evidence="1 15">
        <text>4-fumarylacetoacetate + H2O = acetoacetate + fumarate + H(+)</text>
        <dbReference type="Rhea" id="RHEA:10244"/>
        <dbReference type="ChEBI" id="CHEBI:13705"/>
        <dbReference type="ChEBI" id="CHEBI:15377"/>
        <dbReference type="ChEBI" id="CHEBI:15378"/>
        <dbReference type="ChEBI" id="CHEBI:18034"/>
        <dbReference type="ChEBI" id="CHEBI:29806"/>
        <dbReference type="EC" id="3.7.1.2"/>
    </reaction>
</comment>
<keyword evidence="20" id="KW-1185">Reference proteome</keyword>
<dbReference type="GO" id="GO:0046872">
    <property type="term" value="F:metal ion binding"/>
    <property type="evidence" value="ECO:0007669"/>
    <property type="project" value="UniProtKB-UniRule"/>
</dbReference>
<evidence type="ECO:0000256" key="2">
    <source>
        <dbReference type="ARBA" id="ARBA00004782"/>
    </source>
</evidence>
<evidence type="ECO:0000259" key="17">
    <source>
        <dbReference type="Pfam" id="PF01557"/>
    </source>
</evidence>
<name>A0A8C7KLY0_ONCKI</name>
<dbReference type="Gene3D" id="3.90.850.10">
    <property type="entry name" value="Fumarylacetoacetase-like, C-terminal domain"/>
    <property type="match status" value="1"/>
</dbReference>
<dbReference type="InterPro" id="IPR015377">
    <property type="entry name" value="Fumarylacetoacetase_N"/>
</dbReference>
<evidence type="ECO:0000313" key="19">
    <source>
        <dbReference type="Ensembl" id="ENSOKIP00005104359.1"/>
    </source>
</evidence>
<evidence type="ECO:0000313" key="20">
    <source>
        <dbReference type="Proteomes" id="UP000694557"/>
    </source>
</evidence>
<evidence type="ECO:0000256" key="11">
    <source>
        <dbReference type="ARBA" id="ARBA00023232"/>
    </source>
</evidence>
<dbReference type="PANTHER" id="PTHR43069:SF2">
    <property type="entry name" value="FUMARYLACETOACETASE"/>
    <property type="match status" value="1"/>
</dbReference>
<feature type="binding site" evidence="13">
    <location>
        <position position="358"/>
    </location>
    <ligand>
        <name>substrate</name>
    </ligand>
</feature>
<accession>A0A8C7KLY0</accession>
<evidence type="ECO:0000256" key="10">
    <source>
        <dbReference type="ARBA" id="ARBA00022878"/>
    </source>
</evidence>
<feature type="binding site" evidence="14">
    <location>
        <position position="281"/>
    </location>
    <ligand>
        <name>Mg(2+)</name>
        <dbReference type="ChEBI" id="CHEBI:18420"/>
    </ligand>
</feature>
<dbReference type="InterPro" id="IPR011234">
    <property type="entry name" value="Fumarylacetoacetase-like_C"/>
</dbReference>
<feature type="binding site" evidence="14">
    <location>
        <position position="261"/>
    </location>
    <ligand>
        <name>Mg(2+)</name>
        <dbReference type="ChEBI" id="CHEBI:18420"/>
    </ligand>
</feature>
<dbReference type="UniPathway" id="UPA00139">
    <property type="reaction ID" value="UER00341"/>
</dbReference>
<keyword evidence="9 14" id="KW-0460">Magnesium</keyword>
<dbReference type="GO" id="GO:0006559">
    <property type="term" value="P:L-phenylalanine catabolic process"/>
    <property type="evidence" value="ECO:0007669"/>
    <property type="project" value="UniProtKB-UniRule"/>
</dbReference>
<proteinExistence type="inferred from homology"/>
<keyword evidence="7 15" id="KW-0378">Hydrolase</keyword>
<feature type="binding site" evidence="14">
    <location>
        <position position="227"/>
    </location>
    <ligand>
        <name>Ca(2+)</name>
        <dbReference type="ChEBI" id="CHEBI:29108"/>
    </ligand>
</feature>
<dbReference type="Ensembl" id="ENSOKIT00005111846.1">
    <property type="protein sequence ID" value="ENSOKIP00005104359.1"/>
    <property type="gene ID" value="ENSOKIG00005045863.1"/>
</dbReference>
<comment type="pathway">
    <text evidence="2 15">Amino-acid degradation; L-phenylalanine degradation; acetoacetate and fumarate from L-phenylalanine: step 6/6.</text>
</comment>
<feature type="active site" description="Proton acceptor" evidence="12">
    <location>
        <position position="161"/>
    </location>
</feature>
<evidence type="ECO:0000256" key="15">
    <source>
        <dbReference type="RuleBase" id="RU366008"/>
    </source>
</evidence>
<dbReference type="Pfam" id="PF01557">
    <property type="entry name" value="FAA_hydrolase"/>
    <property type="match status" value="1"/>
</dbReference>
<gene>
    <name evidence="19" type="primary">fah</name>
</gene>
<feature type="binding site" evidence="13">
    <location>
        <position position="272"/>
    </location>
    <ligand>
        <name>substrate</name>
    </ligand>
</feature>
<evidence type="ECO:0000256" key="1">
    <source>
        <dbReference type="ARBA" id="ARBA00000353"/>
    </source>
</evidence>
<keyword evidence="8 14" id="KW-0106">Calcium</keyword>
<dbReference type="InterPro" id="IPR036663">
    <property type="entry name" value="Fumarylacetoacetase_C_sf"/>
</dbReference>
<feature type="signal peptide" evidence="16">
    <location>
        <begin position="1"/>
        <end position="25"/>
    </location>
</feature>
<feature type="chain" id="PRO_5034800230" description="Fumarylacetoacetase" evidence="16">
    <location>
        <begin position="26"/>
        <end position="424"/>
    </location>
</feature>
<dbReference type="GO" id="GO:0004334">
    <property type="term" value="F:fumarylacetoacetase activity"/>
    <property type="evidence" value="ECO:0007669"/>
    <property type="project" value="UniProtKB-UniRule"/>
</dbReference>
<sequence>MAAVNIWKKLLTLLLTLESIPEYNCNFKMSFVKIDEKSDFSYHNLPYGVFSTPENPRHRIGVAIGDQILDLSVIKSLFRGPVLSNHQDVFDQPTLNAFMGLGYEAWREARRSLQQLLSANETTLRDDVSLRSRAFFHKSSAIMHLPAEIGDYTDFYSSRDHATNVGIMFRGKENALMPNWLRLPVGYHGRASSIVVSGTPIRRPSGQMRPDQSKPPVFGQSKQLDIELEMAFFVGGGNRLGEPIPIERAHQHIFGMVLMNDWSARDIQAWEYVPLGPFLGKNFGTTISPWVVPMEALLPFAEPNTVQVKNTNSIVVILRVVWMYFTLRYMYWTMKQQLAHHTVNGCNVRPGDLLASGTISGPDPDSFGSMLELSWKGSKTVDLGGGETRTFLKDGDEVTLTGYCEGSGYRVGFGPCAGTILPAL</sequence>
<evidence type="ECO:0000256" key="6">
    <source>
        <dbReference type="ARBA" id="ARBA00022723"/>
    </source>
</evidence>
<evidence type="ECO:0000256" key="12">
    <source>
        <dbReference type="PIRSR" id="PIRSR605959-1"/>
    </source>
</evidence>
<dbReference type="Gene3D" id="2.30.30.230">
    <property type="entry name" value="Fumarylacetoacetase, N-terminal domain"/>
    <property type="match status" value="1"/>
</dbReference>
<keyword evidence="11 15" id="KW-0585">Phenylalanine catabolism</keyword>
<feature type="domain" description="Fumarylacetoacetase-like C-terminal" evidence="17">
    <location>
        <begin position="153"/>
        <end position="411"/>
    </location>
</feature>
<dbReference type="AlphaFoldDB" id="A0A8C7KLY0"/>
<dbReference type="Proteomes" id="UP000694557">
    <property type="component" value="Unassembled WGS sequence"/>
</dbReference>
<keyword evidence="10 15" id="KW-0828">Tyrosine catabolism</keyword>
<protein>
    <recommendedName>
        <fullName evidence="5 15">Fumarylacetoacetase</fullName>
        <ecNumber evidence="4 15">3.7.1.2</ecNumber>
    </recommendedName>
    <alternativeName>
        <fullName evidence="15">Fumarylacetoacetate hydrolase</fullName>
    </alternativeName>
</protein>
<dbReference type="Pfam" id="PF09298">
    <property type="entry name" value="FAA_hydrolase_N"/>
    <property type="match status" value="1"/>
</dbReference>
<dbReference type="PANTHER" id="PTHR43069">
    <property type="entry name" value="FUMARYLACETOACETASE"/>
    <property type="match status" value="1"/>
</dbReference>
<organism evidence="19 20">
    <name type="scientific">Oncorhynchus kisutch</name>
    <name type="common">Coho salmon</name>
    <name type="synonym">Salmo kisutch</name>
    <dbReference type="NCBI Taxonomy" id="8019"/>
    <lineage>
        <taxon>Eukaryota</taxon>
        <taxon>Metazoa</taxon>
        <taxon>Chordata</taxon>
        <taxon>Craniata</taxon>
        <taxon>Vertebrata</taxon>
        <taxon>Euteleostomi</taxon>
        <taxon>Actinopterygii</taxon>
        <taxon>Neopterygii</taxon>
        <taxon>Teleostei</taxon>
        <taxon>Protacanthopterygii</taxon>
        <taxon>Salmoniformes</taxon>
        <taxon>Salmonidae</taxon>
        <taxon>Salmoninae</taxon>
        <taxon>Oncorhynchus</taxon>
    </lineage>
</organism>
<dbReference type="InterPro" id="IPR005959">
    <property type="entry name" value="Fumarylacetoacetase"/>
</dbReference>
<evidence type="ECO:0000256" key="3">
    <source>
        <dbReference type="ARBA" id="ARBA00010211"/>
    </source>
</evidence>
<feature type="binding site" evidence="14">
    <location>
        <position position="154"/>
    </location>
    <ligand>
        <name>Ca(2+)</name>
        <dbReference type="ChEBI" id="CHEBI:29108"/>
    </ligand>
</feature>
<dbReference type="SUPFAM" id="SSF56529">
    <property type="entry name" value="FAH"/>
    <property type="match status" value="1"/>
</dbReference>
<feature type="binding site" evidence="13">
    <location>
        <position position="268"/>
    </location>
    <ligand>
        <name>substrate</name>
    </ligand>
</feature>
<comment type="similarity">
    <text evidence="3 15">Belongs to the FAH family.</text>
</comment>
<dbReference type="FunFam" id="2.30.30.230:FF:000001">
    <property type="entry name" value="Fumarylacetoacetase"/>
    <property type="match status" value="1"/>
</dbReference>
<dbReference type="SUPFAM" id="SSF63433">
    <property type="entry name" value="Fumarylacetoacetate hydrolase, FAH, N-terminal domain"/>
    <property type="match status" value="1"/>
</dbReference>
<evidence type="ECO:0000256" key="5">
    <source>
        <dbReference type="ARBA" id="ARBA00014741"/>
    </source>
</evidence>